<gene>
    <name evidence="1" type="ORF">GMARGA_LOCUS40870</name>
</gene>
<dbReference type="Proteomes" id="UP000789901">
    <property type="component" value="Unassembled WGS sequence"/>
</dbReference>
<comment type="caution">
    <text evidence="1">The sequence shown here is derived from an EMBL/GenBank/DDBJ whole genome shotgun (WGS) entry which is preliminary data.</text>
</comment>
<proteinExistence type="predicted"/>
<feature type="non-terminal residue" evidence="1">
    <location>
        <position position="1"/>
    </location>
</feature>
<keyword evidence="2" id="KW-1185">Reference proteome</keyword>
<reference evidence="1 2" key="1">
    <citation type="submission" date="2021-06" db="EMBL/GenBank/DDBJ databases">
        <authorList>
            <person name="Kallberg Y."/>
            <person name="Tangrot J."/>
            <person name="Rosling A."/>
        </authorList>
    </citation>
    <scope>NUCLEOTIDE SEQUENCE [LARGE SCALE GENOMIC DNA]</scope>
    <source>
        <strain evidence="1 2">120-4 pot B 10/14</strain>
    </source>
</reference>
<feature type="non-terminal residue" evidence="1">
    <location>
        <position position="54"/>
    </location>
</feature>
<organism evidence="1 2">
    <name type="scientific">Gigaspora margarita</name>
    <dbReference type="NCBI Taxonomy" id="4874"/>
    <lineage>
        <taxon>Eukaryota</taxon>
        <taxon>Fungi</taxon>
        <taxon>Fungi incertae sedis</taxon>
        <taxon>Mucoromycota</taxon>
        <taxon>Glomeromycotina</taxon>
        <taxon>Glomeromycetes</taxon>
        <taxon>Diversisporales</taxon>
        <taxon>Gigasporaceae</taxon>
        <taxon>Gigaspora</taxon>
    </lineage>
</organism>
<name>A0ABN7XA28_GIGMA</name>
<dbReference type="EMBL" id="CAJVQB010107374">
    <property type="protein sequence ID" value="CAG8851691.1"/>
    <property type="molecule type" value="Genomic_DNA"/>
</dbReference>
<evidence type="ECO:0000313" key="2">
    <source>
        <dbReference type="Proteomes" id="UP000789901"/>
    </source>
</evidence>
<accession>A0ABN7XA28</accession>
<evidence type="ECO:0000313" key="1">
    <source>
        <dbReference type="EMBL" id="CAG8851691.1"/>
    </source>
</evidence>
<protein>
    <submittedName>
        <fullName evidence="1">34774_t:CDS:1</fullName>
    </submittedName>
</protein>
<sequence>LAQPNTDFSLLESLLNLRLNMLLSWDKETQKKAKAELKRQFETLISSNNDPTAS</sequence>